<name>A0AAC9BMY4_9RALS</name>
<dbReference type="AlphaFoldDB" id="A0AAC9BMY4"/>
<dbReference type="Proteomes" id="UP000077927">
    <property type="component" value="Chromosome 2"/>
</dbReference>
<sequence>MLESHDVLAWKVVPLLYWQTVQCRQPVSKIRKSISRYHHPLNDRGDFVFRQRVVFPLRTPY</sequence>
<evidence type="ECO:0000313" key="2">
    <source>
        <dbReference type="Proteomes" id="UP000077927"/>
    </source>
</evidence>
<organism evidence="1 2">
    <name type="scientific">Ralstonia insidiosa</name>
    <dbReference type="NCBI Taxonomy" id="190721"/>
    <lineage>
        <taxon>Bacteria</taxon>
        <taxon>Pseudomonadati</taxon>
        <taxon>Pseudomonadota</taxon>
        <taxon>Betaproteobacteria</taxon>
        <taxon>Burkholderiales</taxon>
        <taxon>Burkholderiaceae</taxon>
        <taxon>Ralstonia</taxon>
    </lineage>
</organism>
<accession>A0AAC9BMY4</accession>
<proteinExistence type="predicted"/>
<dbReference type="EMBL" id="CP012606">
    <property type="protein sequence ID" value="ANH75513.1"/>
    <property type="molecule type" value="Genomic_DNA"/>
</dbReference>
<gene>
    <name evidence="1" type="ORF">ACS15_4272</name>
</gene>
<evidence type="ECO:0000313" key="1">
    <source>
        <dbReference type="EMBL" id="ANH75513.1"/>
    </source>
</evidence>
<dbReference type="KEGG" id="rin:ACS15_4272"/>
<reference evidence="1 2" key="1">
    <citation type="submission" date="2015-09" db="EMBL/GenBank/DDBJ databases">
        <authorList>
            <person name="Xu Y."/>
            <person name="Nagy A."/>
            <person name="Liu N.T."/>
            <person name="Nou X."/>
        </authorList>
    </citation>
    <scope>NUCLEOTIDE SEQUENCE [LARGE SCALE GENOMIC DNA]</scope>
    <source>
        <strain evidence="1 2">FC1138</strain>
    </source>
</reference>
<protein>
    <submittedName>
        <fullName evidence="1">Uncharacterized protein</fullName>
    </submittedName>
</protein>